<evidence type="ECO:0000313" key="6">
    <source>
        <dbReference type="Proteomes" id="UP000092498"/>
    </source>
</evidence>
<evidence type="ECO:0000313" key="5">
    <source>
        <dbReference type="EMBL" id="ANP44899.1"/>
    </source>
</evidence>
<dbReference type="Gene3D" id="3.50.4.10">
    <property type="entry name" value="Hepatocyte Growth Factor"/>
    <property type="match status" value="1"/>
</dbReference>
<accession>A0A1B1AEB3</accession>
<evidence type="ECO:0000256" key="2">
    <source>
        <dbReference type="ARBA" id="ARBA00023157"/>
    </source>
</evidence>
<dbReference type="SMART" id="SM00223">
    <property type="entry name" value="APPLE"/>
    <property type="match status" value="1"/>
</dbReference>
<feature type="domain" description="Apple" evidence="4">
    <location>
        <begin position="22"/>
        <end position="88"/>
    </location>
</feature>
<dbReference type="Pfam" id="PF14295">
    <property type="entry name" value="PAN_4"/>
    <property type="match status" value="1"/>
</dbReference>
<gene>
    <name evidence="5" type="ORF">ATE48_02655</name>
</gene>
<keyword evidence="3" id="KW-0732">Signal</keyword>
<evidence type="ECO:0000259" key="4">
    <source>
        <dbReference type="SMART" id="SM00223"/>
    </source>
</evidence>
<dbReference type="InParanoid" id="A0A1B1AEB3"/>
<dbReference type="OrthoDB" id="9178925at2"/>
<dbReference type="InterPro" id="IPR000177">
    <property type="entry name" value="Apple"/>
</dbReference>
<dbReference type="Proteomes" id="UP000092498">
    <property type="component" value="Chromosome"/>
</dbReference>
<dbReference type="SUPFAM" id="SSF57414">
    <property type="entry name" value="Hairpin loop containing domain-like"/>
    <property type="match status" value="1"/>
</dbReference>
<name>A0A1B1AEB3_9PROT</name>
<dbReference type="KEGG" id="cbot:ATE48_02655"/>
<evidence type="ECO:0000256" key="1">
    <source>
        <dbReference type="ARBA" id="ARBA00022737"/>
    </source>
</evidence>
<sequence length="147" mass="15363">MRYLASVAVLAIAQIGAAWALADNNVARPGGTYASLEAETATDCERLCTDDTLCMAWSFHANSCEFKAIVPAATPQEGIISGVSARAPASMRARFEPVPAATPTALIAEEHEALETPVAAGRPEDEISLALLGGPVAEQELRSRLGN</sequence>
<dbReference type="STRING" id="1759059.ATE48_02655"/>
<evidence type="ECO:0000256" key="3">
    <source>
        <dbReference type="SAM" id="SignalP"/>
    </source>
</evidence>
<dbReference type="GO" id="GO:0005576">
    <property type="term" value="C:extracellular region"/>
    <property type="evidence" value="ECO:0007669"/>
    <property type="project" value="InterPro"/>
</dbReference>
<feature type="signal peptide" evidence="3">
    <location>
        <begin position="1"/>
        <end position="20"/>
    </location>
</feature>
<dbReference type="AlphaFoldDB" id="A0A1B1AEB3"/>
<dbReference type="InterPro" id="IPR003609">
    <property type="entry name" value="Pan_app"/>
</dbReference>
<keyword evidence="6" id="KW-1185">Reference proteome</keyword>
<dbReference type="GO" id="GO:0006508">
    <property type="term" value="P:proteolysis"/>
    <property type="evidence" value="ECO:0007669"/>
    <property type="project" value="InterPro"/>
</dbReference>
<dbReference type="RefSeq" id="WP_066767538.1">
    <property type="nucleotide sequence ID" value="NZ_CP013244.1"/>
</dbReference>
<keyword evidence="2" id="KW-1015">Disulfide bond</keyword>
<protein>
    <recommendedName>
        <fullName evidence="4">Apple domain-containing protein</fullName>
    </recommendedName>
</protein>
<proteinExistence type="predicted"/>
<reference evidence="5 6" key="1">
    <citation type="submission" date="2015-11" db="EMBL/GenBank/DDBJ databases">
        <title>Whole-Genome Sequence of Candidatus Oderbacter manganicum from the National Park Lower Oder Valley, Germany.</title>
        <authorList>
            <person name="Braun B."/>
            <person name="Liere K."/>
            <person name="Szewzyk U."/>
        </authorList>
    </citation>
    <scope>NUCLEOTIDE SEQUENCE [LARGE SCALE GENOMIC DNA]</scope>
    <source>
        <strain evidence="5 6">OTSz_A_272</strain>
    </source>
</reference>
<keyword evidence="1" id="KW-0677">Repeat</keyword>
<organism evidence="5 6">
    <name type="scientific">Candidatus Viadribacter manganicus</name>
    <dbReference type="NCBI Taxonomy" id="1759059"/>
    <lineage>
        <taxon>Bacteria</taxon>
        <taxon>Pseudomonadati</taxon>
        <taxon>Pseudomonadota</taxon>
        <taxon>Alphaproteobacteria</taxon>
        <taxon>Hyphomonadales</taxon>
        <taxon>Hyphomonadaceae</taxon>
        <taxon>Candidatus Viadribacter</taxon>
    </lineage>
</organism>
<feature type="chain" id="PRO_5008518647" description="Apple domain-containing protein" evidence="3">
    <location>
        <begin position="21"/>
        <end position="147"/>
    </location>
</feature>
<dbReference type="EMBL" id="CP013244">
    <property type="protein sequence ID" value="ANP44899.1"/>
    <property type="molecule type" value="Genomic_DNA"/>
</dbReference>